<feature type="coiled-coil region" evidence="1">
    <location>
        <begin position="122"/>
        <end position="149"/>
    </location>
</feature>
<proteinExistence type="predicted"/>
<accession>A0ABQ9FSV0</accession>
<gene>
    <name evidence="2" type="ORF">KUTeg_001344</name>
</gene>
<keyword evidence="1" id="KW-0175">Coiled coil</keyword>
<organism evidence="2 3">
    <name type="scientific">Tegillarca granosa</name>
    <name type="common">Malaysian cockle</name>
    <name type="synonym">Anadara granosa</name>
    <dbReference type="NCBI Taxonomy" id="220873"/>
    <lineage>
        <taxon>Eukaryota</taxon>
        <taxon>Metazoa</taxon>
        <taxon>Spiralia</taxon>
        <taxon>Lophotrochozoa</taxon>
        <taxon>Mollusca</taxon>
        <taxon>Bivalvia</taxon>
        <taxon>Autobranchia</taxon>
        <taxon>Pteriomorphia</taxon>
        <taxon>Arcoida</taxon>
        <taxon>Arcoidea</taxon>
        <taxon>Arcidae</taxon>
        <taxon>Tegillarca</taxon>
    </lineage>
</organism>
<name>A0ABQ9FSV0_TEGGR</name>
<feature type="non-terminal residue" evidence="2">
    <location>
        <position position="478"/>
    </location>
</feature>
<dbReference type="Proteomes" id="UP001217089">
    <property type="component" value="Unassembled WGS sequence"/>
</dbReference>
<comment type="caution">
    <text evidence="2">The sequence shown here is derived from an EMBL/GenBank/DDBJ whole genome shotgun (WGS) entry which is preliminary data.</text>
</comment>
<protein>
    <submittedName>
        <fullName evidence="2">Uncharacterized protein</fullName>
    </submittedName>
</protein>
<evidence type="ECO:0000256" key="1">
    <source>
        <dbReference type="SAM" id="Coils"/>
    </source>
</evidence>
<reference evidence="2 3" key="1">
    <citation type="submission" date="2022-12" db="EMBL/GenBank/DDBJ databases">
        <title>Chromosome-level genome of Tegillarca granosa.</title>
        <authorList>
            <person name="Kim J."/>
        </authorList>
    </citation>
    <scope>NUCLEOTIDE SEQUENCE [LARGE SCALE GENOMIC DNA]</scope>
    <source>
        <strain evidence="2">Teg-2019</strain>
        <tissue evidence="2">Adductor muscle</tissue>
    </source>
</reference>
<evidence type="ECO:0000313" key="3">
    <source>
        <dbReference type="Proteomes" id="UP001217089"/>
    </source>
</evidence>
<evidence type="ECO:0000313" key="2">
    <source>
        <dbReference type="EMBL" id="KAJ8319757.1"/>
    </source>
</evidence>
<keyword evidence="3" id="KW-1185">Reference proteome</keyword>
<sequence length="478" mass="57278">METKKFKQFTKSISEFENALSEVKELFVSKIFEKVSLQLQHITAKFKEINRLWNKKSFLYRYQMYVMQKNFIRGRDAMEERTLAHLCNAFHEFVFYIKTNVEHLSNENQPETNKAIYHTLLRDQLNLKMENAKRALDNYTVLYEAYQNGTPIFRYKYYRIPRYNNNFIVPKPLLKKALIRNYYARRYSPRMGEDIMRIIQSLEGLEKVTQGIYNNNNISNSTDVENLYEDFIDGCEDYYHSKSVFYSEVVDWPIKILNERIEKYQNTKTEFINVRDFIKSNLENLQDSLTIINNKSVSLVEEVANILNWYLLFGNITKTKIANYLLSREIDESIEQCKQTFQEVRVRAQNVYDGWTQLIDKSLNVWKPVLNDDDMFEYYVFLNNSLLLRNFSVVTAEINANYTRIRNEHDLRFVIGSKDSVFLKSFNNLRVELRSFLRSSEVDENVLRNNFLQLDIFYRELNYEEINQQRAYDIFALL</sequence>
<dbReference type="EMBL" id="JARBDR010000141">
    <property type="protein sequence ID" value="KAJ8319757.1"/>
    <property type="molecule type" value="Genomic_DNA"/>
</dbReference>